<dbReference type="PANTHER" id="PTHR22836">
    <property type="entry name" value="WD40 REPEAT PROTEIN"/>
    <property type="match status" value="1"/>
</dbReference>
<dbReference type="PROSITE" id="PS50082">
    <property type="entry name" value="WD_REPEATS_2"/>
    <property type="match status" value="2"/>
</dbReference>
<dbReference type="GO" id="GO:0031124">
    <property type="term" value="P:mRNA 3'-end processing"/>
    <property type="evidence" value="ECO:0007669"/>
    <property type="project" value="InterPro"/>
</dbReference>
<dbReference type="AlphaFoldDB" id="A0A0G4IFK9"/>
<dbReference type="InterPro" id="IPR013979">
    <property type="entry name" value="TIF_beta_prop-like"/>
</dbReference>
<feature type="compositionally biased region" description="Acidic residues" evidence="2">
    <location>
        <begin position="631"/>
        <end position="641"/>
    </location>
</feature>
<evidence type="ECO:0000256" key="2">
    <source>
        <dbReference type="SAM" id="MobiDB-lite"/>
    </source>
</evidence>
<evidence type="ECO:0000256" key="1">
    <source>
        <dbReference type="PROSITE-ProRule" id="PRU00221"/>
    </source>
</evidence>
<keyword evidence="1" id="KW-0853">WD repeat</keyword>
<dbReference type="Pfam" id="PF00400">
    <property type="entry name" value="WD40"/>
    <property type="match status" value="2"/>
</dbReference>
<dbReference type="Gene3D" id="2.130.10.10">
    <property type="entry name" value="YVTN repeat-like/Quinoprotein amine dehydrogenase"/>
    <property type="match status" value="2"/>
</dbReference>
<evidence type="ECO:0000313" key="4">
    <source>
        <dbReference type="EMBL" id="CEM55929.1"/>
    </source>
</evidence>
<accession>A0A0G4IFK9</accession>
<dbReference type="InterPro" id="IPR015943">
    <property type="entry name" value="WD40/YVTN_repeat-like_dom_sf"/>
</dbReference>
<dbReference type="InterPro" id="IPR036322">
    <property type="entry name" value="WD40_repeat_dom_sf"/>
</dbReference>
<protein>
    <recommendedName>
        <fullName evidence="3">Translation initiation factor beta propellor-like domain-containing protein</fullName>
    </recommendedName>
</protein>
<feature type="domain" description="Translation initiation factor beta propellor-like" evidence="3">
    <location>
        <begin position="176"/>
        <end position="289"/>
    </location>
</feature>
<dbReference type="PANTHER" id="PTHR22836:SF0">
    <property type="entry name" value="PRE-MRNA 3' END PROCESSING PROTEIN WDR33"/>
    <property type="match status" value="1"/>
</dbReference>
<dbReference type="InterPro" id="IPR001680">
    <property type="entry name" value="WD40_rpt"/>
</dbReference>
<dbReference type="InterPro" id="IPR045245">
    <property type="entry name" value="Pfs2-like"/>
</dbReference>
<reference evidence="4" key="1">
    <citation type="submission" date="2014-11" db="EMBL/GenBank/DDBJ databases">
        <authorList>
            <person name="Otto D Thomas"/>
            <person name="Naeem Raeece"/>
        </authorList>
    </citation>
    <scope>NUCLEOTIDE SEQUENCE</scope>
</reference>
<name>A0A0G4IFK9_9ALVE</name>
<feature type="repeat" description="WD" evidence="1">
    <location>
        <begin position="363"/>
        <end position="394"/>
    </location>
</feature>
<dbReference type="SUPFAM" id="SSF50978">
    <property type="entry name" value="WD40 repeat-like"/>
    <property type="match status" value="1"/>
</dbReference>
<feature type="region of interest" description="Disordered" evidence="2">
    <location>
        <begin position="631"/>
        <end position="709"/>
    </location>
</feature>
<organism evidence="4">
    <name type="scientific">Chromera velia CCMP2878</name>
    <dbReference type="NCBI Taxonomy" id="1169474"/>
    <lineage>
        <taxon>Eukaryota</taxon>
        <taxon>Sar</taxon>
        <taxon>Alveolata</taxon>
        <taxon>Colpodellida</taxon>
        <taxon>Chromeraceae</taxon>
        <taxon>Chromera</taxon>
    </lineage>
</organism>
<dbReference type="GO" id="GO:0005847">
    <property type="term" value="C:mRNA cleavage and polyadenylation specificity factor complex"/>
    <property type="evidence" value="ECO:0007669"/>
    <property type="project" value="TreeGrafter"/>
</dbReference>
<sequence>MRGWDKESEYDPKYNDMVRDKAKERGLFNYNALIAHQAVPVEERLPGLSRMRPAQASAPPLLRHMQAPFAGTGNLLECLCLREAVARYKSGKPVTALEWFPDGKRLIAGTKDGEICILNTDSLAFSDSKGMLTSQVTALRWDYNGEFLLLGSGQGQIRLVNEMFAPQNKKPCLFNRGSAVYDLSWSPSSTHFVAAGQDAYPVIYKIGEELAEDRSLNEKGYDSLTCAWHPHKALIATGTKRTPQIQLWDPRDARCITQKHIHQDSITRVKWSPKGDHLISAGRDQALRVVDLRTLKEMSTMVHSHTRGDIRDFDMHPRHEGFLASCDSAGVVYYWDFLQGPAGGQRQKPLAGIQHAHEIPPNYDEKTSRCRTLKWHPLGHVLATGGEDGLTKIWCRELAEDAADPLSPNPVTKSLYGTEAFPSAVGVQLEAFRQAHPPGAHNRETEWVLRSVAAGRGLPRESRKAPESLSRDVCSGLPVVPTFQGLYRRAVREVRGQEGGDPLLGPVEGMGVGGGGGLDELGVVEGEKAGMDKSVRLFSLLGSWGRGEGEPEEGVEAALHGGGSKGGISDTVGQGVGLRDGEGGSSSRDFAKLPLLRTGIFAPIDRLRKGGAIPRALTSKVGRVLFGLEEEKEEVEEDQAEGEGQTADGVAGGAGEEEARGEKRKRSSEEGEGGPPSEVPPVQTEDAAGYQEVGGERGGTLLDSDDFGL</sequence>
<dbReference type="Pfam" id="PF08662">
    <property type="entry name" value="eIF2A"/>
    <property type="match status" value="1"/>
</dbReference>
<gene>
    <name evidence="4" type="ORF">Cvel_13947</name>
</gene>
<dbReference type="SMART" id="SM00320">
    <property type="entry name" value="WD40"/>
    <property type="match status" value="7"/>
</dbReference>
<evidence type="ECO:0000259" key="3">
    <source>
        <dbReference type="Pfam" id="PF08662"/>
    </source>
</evidence>
<feature type="repeat" description="WD" evidence="1">
    <location>
        <begin position="259"/>
        <end position="300"/>
    </location>
</feature>
<feature type="region of interest" description="Disordered" evidence="2">
    <location>
        <begin position="548"/>
        <end position="589"/>
    </location>
</feature>
<dbReference type="VEuPathDB" id="CryptoDB:Cvel_13947"/>
<dbReference type="EMBL" id="CDMZ01005925">
    <property type="protein sequence ID" value="CEM55929.1"/>
    <property type="molecule type" value="Genomic_DNA"/>
</dbReference>
<proteinExistence type="predicted"/>